<dbReference type="InterPro" id="IPR018062">
    <property type="entry name" value="HTH_AraC-typ_CS"/>
</dbReference>
<dbReference type="Pfam" id="PF12833">
    <property type="entry name" value="HTH_18"/>
    <property type="match status" value="1"/>
</dbReference>
<dbReference type="CDD" id="cd06986">
    <property type="entry name" value="cupin_MmsR-like_N"/>
    <property type="match status" value="1"/>
</dbReference>
<evidence type="ECO:0000256" key="3">
    <source>
        <dbReference type="ARBA" id="ARBA00023163"/>
    </source>
</evidence>
<evidence type="ECO:0000313" key="5">
    <source>
        <dbReference type="EMBL" id="MCR8875001.1"/>
    </source>
</evidence>
<dbReference type="GO" id="GO:0003700">
    <property type="term" value="F:DNA-binding transcription factor activity"/>
    <property type="evidence" value="ECO:0007669"/>
    <property type="project" value="InterPro"/>
</dbReference>
<dbReference type="GO" id="GO:0043565">
    <property type="term" value="F:sequence-specific DNA binding"/>
    <property type="evidence" value="ECO:0007669"/>
    <property type="project" value="InterPro"/>
</dbReference>
<dbReference type="RefSeq" id="WP_258336166.1">
    <property type="nucleotide sequence ID" value="NZ_CALULB010000026.1"/>
</dbReference>
<dbReference type="EMBL" id="JANRHJ010000017">
    <property type="protein sequence ID" value="MCR8875001.1"/>
    <property type="molecule type" value="Genomic_DNA"/>
</dbReference>
<accession>A0AAW5N296</accession>
<dbReference type="PANTHER" id="PTHR43280:SF30">
    <property type="entry name" value="MMSAB OPERON REGULATORY PROTEIN"/>
    <property type="match status" value="1"/>
</dbReference>
<gene>
    <name evidence="5" type="ORF">NW209_13440</name>
</gene>
<keyword evidence="2" id="KW-0238">DNA-binding</keyword>
<dbReference type="PROSITE" id="PS00041">
    <property type="entry name" value="HTH_ARAC_FAMILY_1"/>
    <property type="match status" value="1"/>
</dbReference>
<dbReference type="PRINTS" id="PR00032">
    <property type="entry name" value="HTHARAC"/>
</dbReference>
<dbReference type="InterPro" id="IPR009057">
    <property type="entry name" value="Homeodomain-like_sf"/>
</dbReference>
<comment type="caution">
    <text evidence="5">The sequence shown here is derived from an EMBL/GenBank/DDBJ whole genome shotgun (WGS) entry which is preliminary data.</text>
</comment>
<keyword evidence="1" id="KW-0805">Transcription regulation</keyword>
<keyword evidence="3" id="KW-0804">Transcription</keyword>
<dbReference type="InterPro" id="IPR037923">
    <property type="entry name" value="HTH-like"/>
</dbReference>
<dbReference type="Gene3D" id="1.10.10.60">
    <property type="entry name" value="Homeodomain-like"/>
    <property type="match status" value="2"/>
</dbReference>
<dbReference type="Pfam" id="PF02311">
    <property type="entry name" value="AraC_binding"/>
    <property type="match status" value="1"/>
</dbReference>
<protein>
    <submittedName>
        <fullName evidence="5">AraC family transcriptional regulator</fullName>
    </submittedName>
</protein>
<dbReference type="SUPFAM" id="SSF46689">
    <property type="entry name" value="Homeodomain-like"/>
    <property type="match status" value="2"/>
</dbReference>
<evidence type="ECO:0000259" key="4">
    <source>
        <dbReference type="PROSITE" id="PS01124"/>
    </source>
</evidence>
<name>A0AAW5N296_9BACT</name>
<feature type="domain" description="HTH araC/xylS-type" evidence="4">
    <location>
        <begin position="195"/>
        <end position="293"/>
    </location>
</feature>
<dbReference type="InterPro" id="IPR003313">
    <property type="entry name" value="AraC-bd"/>
</dbReference>
<evidence type="ECO:0000256" key="1">
    <source>
        <dbReference type="ARBA" id="ARBA00023015"/>
    </source>
</evidence>
<dbReference type="Proteomes" id="UP001204579">
    <property type="component" value="Unassembled WGS sequence"/>
</dbReference>
<dbReference type="Gene3D" id="2.60.120.280">
    <property type="entry name" value="Regulatory protein AraC"/>
    <property type="match status" value="1"/>
</dbReference>
<keyword evidence="6" id="KW-1185">Reference proteome</keyword>
<organism evidence="5 6">
    <name type="scientific">Phocaeicola barnesiae</name>
    <dbReference type="NCBI Taxonomy" id="376804"/>
    <lineage>
        <taxon>Bacteria</taxon>
        <taxon>Pseudomonadati</taxon>
        <taxon>Bacteroidota</taxon>
        <taxon>Bacteroidia</taxon>
        <taxon>Bacteroidales</taxon>
        <taxon>Bacteroidaceae</taxon>
        <taxon>Phocaeicola</taxon>
    </lineage>
</organism>
<dbReference type="SUPFAM" id="SSF51215">
    <property type="entry name" value="Regulatory protein AraC"/>
    <property type="match status" value="1"/>
</dbReference>
<evidence type="ECO:0000256" key="2">
    <source>
        <dbReference type="ARBA" id="ARBA00023125"/>
    </source>
</evidence>
<sequence>MIKIKEGFKGERFATLPEGILQEYSRNPLVRNLYIRKMGFFPHVKYHYVQKEKGCDYAMLIYCTGGKGWYTIGGKTHEINENQYIILPSRVPYSFGAHDEDPWTIYWIHFKGILADRFVPSNHTPRNILPGDYSRLQDRLNLFEEIYHSFSMGYTLENLIYSSMCLYQFLASFLYLDQYRSINLPTHKEYLLLSAKAVHYMQENIHQNLTLEQIAGYFKYSPSHFCTLFQKETGVSPINYYIRLKMQKACQYLEMTHNKIYEVATLLGFEEPAYFTRMFTKIIGMTPTQYRKQESSVHQDELK</sequence>
<dbReference type="InterPro" id="IPR020449">
    <property type="entry name" value="Tscrpt_reg_AraC-type_HTH"/>
</dbReference>
<dbReference type="PROSITE" id="PS01124">
    <property type="entry name" value="HTH_ARAC_FAMILY_2"/>
    <property type="match status" value="1"/>
</dbReference>
<dbReference type="InterPro" id="IPR018060">
    <property type="entry name" value="HTH_AraC"/>
</dbReference>
<dbReference type="AlphaFoldDB" id="A0AAW5N296"/>
<reference evidence="5 6" key="1">
    <citation type="submission" date="2022-08" db="EMBL/GenBank/DDBJ databases">
        <authorList>
            <person name="Zeman M."/>
            <person name="Kubasova T."/>
        </authorList>
    </citation>
    <scope>NUCLEOTIDE SEQUENCE [LARGE SCALE GENOMIC DNA]</scope>
    <source>
        <strain evidence="5 6">ET62</strain>
    </source>
</reference>
<proteinExistence type="predicted"/>
<evidence type="ECO:0000313" key="6">
    <source>
        <dbReference type="Proteomes" id="UP001204579"/>
    </source>
</evidence>
<dbReference type="SMART" id="SM00342">
    <property type="entry name" value="HTH_ARAC"/>
    <property type="match status" value="1"/>
</dbReference>
<dbReference type="PANTHER" id="PTHR43280">
    <property type="entry name" value="ARAC-FAMILY TRANSCRIPTIONAL REGULATOR"/>
    <property type="match status" value="1"/>
</dbReference>